<feature type="transmembrane region" description="Helical" evidence="1">
    <location>
        <begin position="138"/>
        <end position="155"/>
    </location>
</feature>
<dbReference type="RefSeq" id="WP_132246054.1">
    <property type="nucleotide sequence ID" value="NZ_SLZU01000010.1"/>
</dbReference>
<dbReference type="OrthoDB" id="5297436at2"/>
<proteinExistence type="predicted"/>
<comment type="caution">
    <text evidence="2">The sequence shown here is derived from an EMBL/GenBank/DDBJ whole genome shotgun (WGS) entry which is preliminary data.</text>
</comment>
<evidence type="ECO:0000313" key="3">
    <source>
        <dbReference type="Proteomes" id="UP000295696"/>
    </source>
</evidence>
<evidence type="ECO:0000256" key="1">
    <source>
        <dbReference type="SAM" id="Phobius"/>
    </source>
</evidence>
<dbReference type="Proteomes" id="UP000295696">
    <property type="component" value="Unassembled WGS sequence"/>
</dbReference>
<feature type="transmembrane region" description="Helical" evidence="1">
    <location>
        <begin position="48"/>
        <end position="70"/>
    </location>
</feature>
<dbReference type="PANTHER" id="PTHR15887:SF1">
    <property type="entry name" value="TRANSMEMBRANE PROTEIN 69"/>
    <property type="match status" value="1"/>
</dbReference>
<dbReference type="PANTHER" id="PTHR15887">
    <property type="entry name" value="TRANSMEMBRANE PROTEIN 69"/>
    <property type="match status" value="1"/>
</dbReference>
<feature type="transmembrane region" description="Helical" evidence="1">
    <location>
        <begin position="7"/>
        <end position="28"/>
    </location>
</feature>
<dbReference type="InterPro" id="IPR021836">
    <property type="entry name" value="DUF3429"/>
</dbReference>
<feature type="transmembrane region" description="Helical" evidence="1">
    <location>
        <begin position="107"/>
        <end position="126"/>
    </location>
</feature>
<gene>
    <name evidence="2" type="ORF">EDD52_11092</name>
</gene>
<evidence type="ECO:0000313" key="2">
    <source>
        <dbReference type="EMBL" id="TCS61918.1"/>
    </source>
</evidence>
<keyword evidence="1" id="KW-0812">Transmembrane</keyword>
<protein>
    <submittedName>
        <fullName evidence="2">Uncharacterized protein DUF3429</fullName>
    </submittedName>
</protein>
<keyword evidence="1" id="KW-1133">Transmembrane helix</keyword>
<dbReference type="Pfam" id="PF11911">
    <property type="entry name" value="DUF3429"/>
    <property type="match status" value="1"/>
</dbReference>
<name>A0A4R3J7W6_9RHOB</name>
<feature type="transmembrane region" description="Helical" evidence="1">
    <location>
        <begin position="77"/>
        <end position="95"/>
    </location>
</feature>
<dbReference type="AlphaFoldDB" id="A0A4R3J7W6"/>
<accession>A0A4R3J7W6</accession>
<keyword evidence="3" id="KW-1185">Reference proteome</keyword>
<sequence>MTIPRPALVLGLLGLIPFLFGAGLHLSPAPEVAPDSYPLLVPGDGVKILASYGLVIFCFMSGVLWGFAAAPGKASGALPYILSVIPALAAFFGAAPHIFGTSQPSDALRTLLVLFPALIILDWYFVRVSLAPPWWLRLRLLLTAVVTACLAIGVSL</sequence>
<keyword evidence="1" id="KW-0472">Membrane</keyword>
<dbReference type="EMBL" id="SLZU01000010">
    <property type="protein sequence ID" value="TCS61918.1"/>
    <property type="molecule type" value="Genomic_DNA"/>
</dbReference>
<reference evidence="2 3" key="1">
    <citation type="submission" date="2019-03" db="EMBL/GenBank/DDBJ databases">
        <title>Genomic Encyclopedia of Type Strains, Phase IV (KMG-IV): sequencing the most valuable type-strain genomes for metagenomic binning, comparative biology and taxonomic classification.</title>
        <authorList>
            <person name="Goeker M."/>
        </authorList>
    </citation>
    <scope>NUCLEOTIDE SEQUENCE [LARGE SCALE GENOMIC DNA]</scope>
    <source>
        <strain evidence="2 3">DSM 104836</strain>
    </source>
</reference>
<organism evidence="2 3">
    <name type="scientific">Primorskyibacter sedentarius</name>
    <dbReference type="NCBI Taxonomy" id="745311"/>
    <lineage>
        <taxon>Bacteria</taxon>
        <taxon>Pseudomonadati</taxon>
        <taxon>Pseudomonadota</taxon>
        <taxon>Alphaproteobacteria</taxon>
        <taxon>Rhodobacterales</taxon>
        <taxon>Roseobacteraceae</taxon>
        <taxon>Primorskyibacter</taxon>
    </lineage>
</organism>